<evidence type="ECO:0000313" key="3">
    <source>
        <dbReference type="EMBL" id="GMQ29655.1"/>
    </source>
</evidence>
<protein>
    <recommendedName>
        <fullName evidence="2">Response regulatory domain-containing protein</fullName>
    </recommendedName>
</protein>
<dbReference type="EMBL" id="BTPD01000007">
    <property type="protein sequence ID" value="GMQ29655.1"/>
    <property type="molecule type" value="Genomic_DNA"/>
</dbReference>
<dbReference type="Pfam" id="PF00072">
    <property type="entry name" value="Response_reg"/>
    <property type="match status" value="1"/>
</dbReference>
<evidence type="ECO:0000259" key="2">
    <source>
        <dbReference type="PROSITE" id="PS50110"/>
    </source>
</evidence>
<dbReference type="PROSITE" id="PS50110">
    <property type="entry name" value="RESPONSE_REGULATORY"/>
    <property type="match status" value="1"/>
</dbReference>
<dbReference type="InterPro" id="IPR011006">
    <property type="entry name" value="CheY-like_superfamily"/>
</dbReference>
<reference evidence="3 4" key="1">
    <citation type="submission" date="2023-08" db="EMBL/GenBank/DDBJ databases">
        <title>Draft genome sequence of Algoriphagus confluentis.</title>
        <authorList>
            <person name="Takatani N."/>
            <person name="Hosokawa M."/>
            <person name="Sawabe T."/>
        </authorList>
    </citation>
    <scope>NUCLEOTIDE SEQUENCE [LARGE SCALE GENOMIC DNA]</scope>
    <source>
        <strain evidence="3 4">NBRC 111222</strain>
    </source>
</reference>
<evidence type="ECO:0000313" key="4">
    <source>
        <dbReference type="Proteomes" id="UP001338309"/>
    </source>
</evidence>
<comment type="caution">
    <text evidence="3">The sequence shown here is derived from an EMBL/GenBank/DDBJ whole genome shotgun (WGS) entry which is preliminary data.</text>
</comment>
<dbReference type="SUPFAM" id="SSF52172">
    <property type="entry name" value="CheY-like"/>
    <property type="match status" value="1"/>
</dbReference>
<feature type="domain" description="Response regulatory" evidence="2">
    <location>
        <begin position="4"/>
        <end position="125"/>
    </location>
</feature>
<name>A0ABQ6PQX2_9BACT</name>
<dbReference type="InterPro" id="IPR001789">
    <property type="entry name" value="Sig_transdc_resp-reg_receiver"/>
</dbReference>
<evidence type="ECO:0000256" key="1">
    <source>
        <dbReference type="PROSITE-ProRule" id="PRU00169"/>
    </source>
</evidence>
<dbReference type="Gene3D" id="3.40.50.2300">
    <property type="match status" value="1"/>
</dbReference>
<feature type="modified residue" description="4-aspartylphosphate" evidence="1">
    <location>
        <position position="58"/>
    </location>
</feature>
<dbReference type="RefSeq" id="WP_338224376.1">
    <property type="nucleotide sequence ID" value="NZ_BTPD01000007.1"/>
</dbReference>
<accession>A0ABQ6PQX2</accession>
<gene>
    <name evidence="3" type="ORF">Aconfl_22980</name>
</gene>
<keyword evidence="4" id="KW-1185">Reference proteome</keyword>
<keyword evidence="1" id="KW-0597">Phosphoprotein</keyword>
<organism evidence="3 4">
    <name type="scientific">Algoriphagus confluentis</name>
    <dbReference type="NCBI Taxonomy" id="1697556"/>
    <lineage>
        <taxon>Bacteria</taxon>
        <taxon>Pseudomonadati</taxon>
        <taxon>Bacteroidota</taxon>
        <taxon>Cytophagia</taxon>
        <taxon>Cytophagales</taxon>
        <taxon>Cyclobacteriaceae</taxon>
        <taxon>Algoriphagus</taxon>
    </lineage>
</organism>
<sequence length="128" mass="14454">MIPDLVLIDDDPILLIILEKMFRKINPKLTIQSFESGLDGLEFLKNQDSAHKPIAMVDVNLKDISAWDFLDKLESSPSSVPPIFLITSSVNSKIPEISREYKCVAGFYVKPITLETIKKINHQILEVS</sequence>
<dbReference type="Proteomes" id="UP001338309">
    <property type="component" value="Unassembled WGS sequence"/>
</dbReference>
<proteinExistence type="predicted"/>